<name>A0A165BDC4_EXIGL</name>
<dbReference type="InParanoid" id="A0A165BDC4"/>
<protein>
    <submittedName>
        <fullName evidence="2">Uncharacterized protein</fullName>
    </submittedName>
</protein>
<organism evidence="2 3">
    <name type="scientific">Exidia glandulosa HHB12029</name>
    <dbReference type="NCBI Taxonomy" id="1314781"/>
    <lineage>
        <taxon>Eukaryota</taxon>
        <taxon>Fungi</taxon>
        <taxon>Dikarya</taxon>
        <taxon>Basidiomycota</taxon>
        <taxon>Agaricomycotina</taxon>
        <taxon>Agaricomycetes</taxon>
        <taxon>Auriculariales</taxon>
        <taxon>Exidiaceae</taxon>
        <taxon>Exidia</taxon>
    </lineage>
</organism>
<keyword evidence="3" id="KW-1185">Reference proteome</keyword>
<feature type="compositionally biased region" description="Polar residues" evidence="1">
    <location>
        <begin position="124"/>
        <end position="137"/>
    </location>
</feature>
<accession>A0A165BDC4</accession>
<evidence type="ECO:0000256" key="1">
    <source>
        <dbReference type="SAM" id="MobiDB-lite"/>
    </source>
</evidence>
<reference evidence="2 3" key="1">
    <citation type="journal article" date="2016" name="Mol. Biol. Evol.">
        <title>Comparative Genomics of Early-Diverging Mushroom-Forming Fungi Provides Insights into the Origins of Lignocellulose Decay Capabilities.</title>
        <authorList>
            <person name="Nagy L.G."/>
            <person name="Riley R."/>
            <person name="Tritt A."/>
            <person name="Adam C."/>
            <person name="Daum C."/>
            <person name="Floudas D."/>
            <person name="Sun H."/>
            <person name="Yadav J.S."/>
            <person name="Pangilinan J."/>
            <person name="Larsson K.H."/>
            <person name="Matsuura K."/>
            <person name="Barry K."/>
            <person name="Labutti K."/>
            <person name="Kuo R."/>
            <person name="Ohm R.A."/>
            <person name="Bhattacharya S.S."/>
            <person name="Shirouzu T."/>
            <person name="Yoshinaga Y."/>
            <person name="Martin F.M."/>
            <person name="Grigoriev I.V."/>
            <person name="Hibbett D.S."/>
        </authorList>
    </citation>
    <scope>NUCLEOTIDE SEQUENCE [LARGE SCALE GENOMIC DNA]</scope>
    <source>
        <strain evidence="2 3">HHB12029</strain>
    </source>
</reference>
<sequence>MGAPGRAQPNGISLMLSNATAARLSAITLLNASAKSTPARRPVLAAPAHTPPNHAPARSSRSVTGLHATTKPLLDVQTVTATTKPRVEYARSAGRQMTHNAAGPSSHTRSSSPTGPRRGHPSFKRTTQSTSYESFPSTVEKPPSSYMRY</sequence>
<dbReference type="AlphaFoldDB" id="A0A165BDC4"/>
<proteinExistence type="predicted"/>
<feature type="compositionally biased region" description="Polar residues" evidence="1">
    <location>
        <begin position="95"/>
        <end position="114"/>
    </location>
</feature>
<gene>
    <name evidence="2" type="ORF">EXIGLDRAFT_733107</name>
</gene>
<dbReference type="EMBL" id="KV426489">
    <property type="protein sequence ID" value="KZV80376.1"/>
    <property type="molecule type" value="Genomic_DNA"/>
</dbReference>
<feature type="region of interest" description="Disordered" evidence="1">
    <location>
        <begin position="33"/>
        <end position="149"/>
    </location>
</feature>
<evidence type="ECO:0000313" key="2">
    <source>
        <dbReference type="EMBL" id="KZV80376.1"/>
    </source>
</evidence>
<evidence type="ECO:0000313" key="3">
    <source>
        <dbReference type="Proteomes" id="UP000077266"/>
    </source>
</evidence>
<dbReference type="Proteomes" id="UP000077266">
    <property type="component" value="Unassembled WGS sequence"/>
</dbReference>